<dbReference type="Proteomes" id="UP001285263">
    <property type="component" value="Unassembled WGS sequence"/>
</dbReference>
<comment type="function">
    <text evidence="1 7">Assembles around the rod to form the L-ring and probably protects the motor/basal body from shearing forces during rotation.</text>
</comment>
<keyword evidence="5 7" id="KW-0975">Bacterial flagellum</keyword>
<keyword evidence="3 7" id="KW-0732">Signal</keyword>
<evidence type="ECO:0000256" key="2">
    <source>
        <dbReference type="ARBA" id="ARBA00006929"/>
    </source>
</evidence>
<organism evidence="9 10">
    <name type="scientific">Roseateles agri</name>
    <dbReference type="NCBI Taxonomy" id="3098619"/>
    <lineage>
        <taxon>Bacteria</taxon>
        <taxon>Pseudomonadati</taxon>
        <taxon>Pseudomonadota</taxon>
        <taxon>Betaproteobacteria</taxon>
        <taxon>Burkholderiales</taxon>
        <taxon>Sphaerotilaceae</taxon>
        <taxon>Roseateles</taxon>
    </lineage>
</organism>
<evidence type="ECO:0000256" key="5">
    <source>
        <dbReference type="ARBA" id="ARBA00023143"/>
    </source>
</evidence>
<comment type="caution">
    <text evidence="9">The sequence shown here is derived from an EMBL/GenBank/DDBJ whole genome shotgun (WGS) entry which is preliminary data.</text>
</comment>
<evidence type="ECO:0000256" key="6">
    <source>
        <dbReference type="ARBA" id="ARBA00023237"/>
    </source>
</evidence>
<dbReference type="InterPro" id="IPR000527">
    <property type="entry name" value="Flag_Lring"/>
</dbReference>
<evidence type="ECO:0000256" key="3">
    <source>
        <dbReference type="ARBA" id="ARBA00022729"/>
    </source>
</evidence>
<dbReference type="RefSeq" id="WP_320425387.1">
    <property type="nucleotide sequence ID" value="NZ_JAXCLA010000008.1"/>
</dbReference>
<reference evidence="9 10" key="1">
    <citation type="submission" date="2023-11" db="EMBL/GenBank/DDBJ databases">
        <title>Paucibacter sp. nov., isolated from fresh soil in Korea.</title>
        <authorList>
            <person name="Le N.T.T."/>
        </authorList>
    </citation>
    <scope>NUCLEOTIDE SEQUENCE [LARGE SCALE GENOMIC DNA]</scope>
    <source>
        <strain evidence="9 10">R3-3</strain>
    </source>
</reference>
<comment type="subcellular location">
    <subcellularLocation>
        <location evidence="7">Cell outer membrane</location>
        <topology evidence="7">Lipid-anchor</topology>
    </subcellularLocation>
    <subcellularLocation>
        <location evidence="7">Bacterial flagellum basal body</location>
    </subcellularLocation>
</comment>
<feature type="chain" id="PRO_5046629895" description="Flagellar L-ring protein" evidence="8">
    <location>
        <begin position="19"/>
        <end position="216"/>
    </location>
</feature>
<proteinExistence type="inferred from homology"/>
<sequence>MKAALAFVLALLSGCAAIQPPPTPKAELKPLDAQPVPQMARGVSGGVFASQRGWTLTSDARAFRPGDVLTVTLEETTQASKKADTTFGKGSNVGLTASLKSKSLLDLGIGGNRDFNGSSASSQQNALTGAITVVVLEVLPNGLLRVNGDKSLTLNQGEEMIRLSGYVRGADVDSENRVSSQRIANARIVYAGQGTLAEANTPGWLTRFFASAWMPF</sequence>
<dbReference type="PANTHER" id="PTHR34933">
    <property type="entry name" value="FLAGELLAR L-RING PROTEIN"/>
    <property type="match status" value="1"/>
</dbReference>
<dbReference type="PRINTS" id="PR01008">
    <property type="entry name" value="FLGLRINGFLGH"/>
</dbReference>
<keyword evidence="9" id="KW-0969">Cilium</keyword>
<comment type="subunit">
    <text evidence="7">The basal body constitutes a major portion of the flagellar organelle and consists of four rings (L,P,S, and M) mounted on a central rod.</text>
</comment>
<keyword evidence="7" id="KW-0449">Lipoprotein</keyword>
<name>A0ABU5DQU0_9BURK</name>
<dbReference type="EMBL" id="JAXCLA010000008">
    <property type="protein sequence ID" value="MDY0747417.1"/>
    <property type="molecule type" value="Genomic_DNA"/>
</dbReference>
<evidence type="ECO:0000256" key="1">
    <source>
        <dbReference type="ARBA" id="ARBA00002591"/>
    </source>
</evidence>
<comment type="similarity">
    <text evidence="2 7">Belongs to the FlgH family.</text>
</comment>
<evidence type="ECO:0000256" key="4">
    <source>
        <dbReference type="ARBA" id="ARBA00023136"/>
    </source>
</evidence>
<evidence type="ECO:0000313" key="9">
    <source>
        <dbReference type="EMBL" id="MDY0747417.1"/>
    </source>
</evidence>
<accession>A0ABU5DQU0</accession>
<dbReference type="PANTHER" id="PTHR34933:SF1">
    <property type="entry name" value="FLAGELLAR L-RING PROTEIN"/>
    <property type="match status" value="1"/>
</dbReference>
<evidence type="ECO:0000256" key="8">
    <source>
        <dbReference type="SAM" id="SignalP"/>
    </source>
</evidence>
<dbReference type="Pfam" id="PF02107">
    <property type="entry name" value="FlgH"/>
    <property type="match status" value="1"/>
</dbReference>
<dbReference type="PROSITE" id="PS51257">
    <property type="entry name" value="PROKAR_LIPOPROTEIN"/>
    <property type="match status" value="1"/>
</dbReference>
<keyword evidence="9" id="KW-0966">Cell projection</keyword>
<feature type="signal peptide" evidence="8">
    <location>
        <begin position="1"/>
        <end position="18"/>
    </location>
</feature>
<gene>
    <name evidence="7 9" type="primary">flgH</name>
    <name evidence="9" type="ORF">SNE35_23135</name>
</gene>
<evidence type="ECO:0000256" key="7">
    <source>
        <dbReference type="HAMAP-Rule" id="MF_00415"/>
    </source>
</evidence>
<protein>
    <recommendedName>
        <fullName evidence="7">Flagellar L-ring protein</fullName>
    </recommendedName>
    <alternativeName>
        <fullName evidence="7">Basal body L-ring protein</fullName>
    </alternativeName>
</protein>
<keyword evidence="10" id="KW-1185">Reference proteome</keyword>
<dbReference type="HAMAP" id="MF_00415">
    <property type="entry name" value="FlgH"/>
    <property type="match status" value="1"/>
</dbReference>
<dbReference type="NCBIfam" id="NF001304">
    <property type="entry name" value="PRK00249.1-4"/>
    <property type="match status" value="1"/>
</dbReference>
<keyword evidence="9" id="KW-0282">Flagellum</keyword>
<evidence type="ECO:0000313" key="10">
    <source>
        <dbReference type="Proteomes" id="UP001285263"/>
    </source>
</evidence>
<keyword evidence="6 7" id="KW-0998">Cell outer membrane</keyword>
<keyword evidence="4 7" id="KW-0472">Membrane</keyword>